<sequence length="80" mass="8552">MVKVLVGFIAFSVFMLFVGTLAQTDRIPVNLQTVQVASYCVALLIGLAGFVILKKFPKILGQVTGAFAIALALYIAFSTI</sequence>
<protein>
    <submittedName>
        <fullName evidence="2">Uncharacterized protein</fullName>
    </submittedName>
</protein>
<evidence type="ECO:0000256" key="1">
    <source>
        <dbReference type="SAM" id="Phobius"/>
    </source>
</evidence>
<keyword evidence="1" id="KW-0812">Transmembrane</keyword>
<keyword evidence="1" id="KW-1133">Transmembrane helix</keyword>
<organism evidence="2 3">
    <name type="scientific">candidate division WWE3 bacterium GW2011_GWF1_42_14</name>
    <dbReference type="NCBI Taxonomy" id="1619138"/>
    <lineage>
        <taxon>Bacteria</taxon>
        <taxon>Katanobacteria</taxon>
    </lineage>
</organism>
<comment type="caution">
    <text evidence="2">The sequence shown here is derived from an EMBL/GenBank/DDBJ whole genome shotgun (WGS) entry which is preliminary data.</text>
</comment>
<proteinExistence type="predicted"/>
<feature type="transmembrane region" description="Helical" evidence="1">
    <location>
        <begin position="59"/>
        <end position="77"/>
    </location>
</feature>
<evidence type="ECO:0000313" key="2">
    <source>
        <dbReference type="EMBL" id="KKS35663.1"/>
    </source>
</evidence>
<gene>
    <name evidence="2" type="ORF">UV00_C0032G0014</name>
</gene>
<name>A0A0G1BDY6_UNCKA</name>
<reference evidence="2 3" key="1">
    <citation type="journal article" date="2015" name="Nature">
        <title>rRNA introns, odd ribosomes, and small enigmatic genomes across a large radiation of phyla.</title>
        <authorList>
            <person name="Brown C.T."/>
            <person name="Hug L.A."/>
            <person name="Thomas B.C."/>
            <person name="Sharon I."/>
            <person name="Castelle C.J."/>
            <person name="Singh A."/>
            <person name="Wilkins M.J."/>
            <person name="Williams K.H."/>
            <person name="Banfield J.F."/>
        </authorList>
    </citation>
    <scope>NUCLEOTIDE SEQUENCE [LARGE SCALE GENOMIC DNA]</scope>
</reference>
<accession>A0A0G1BDY6</accession>
<feature type="transmembrane region" description="Helical" evidence="1">
    <location>
        <begin position="34"/>
        <end position="52"/>
    </location>
</feature>
<dbReference type="Proteomes" id="UP000033847">
    <property type="component" value="Unassembled WGS sequence"/>
</dbReference>
<evidence type="ECO:0000313" key="3">
    <source>
        <dbReference type="Proteomes" id="UP000033847"/>
    </source>
</evidence>
<dbReference type="AlphaFoldDB" id="A0A0G1BDY6"/>
<dbReference type="EMBL" id="LCCU01000032">
    <property type="protein sequence ID" value="KKS35663.1"/>
    <property type="molecule type" value="Genomic_DNA"/>
</dbReference>
<keyword evidence="1" id="KW-0472">Membrane</keyword>